<feature type="domain" description="T2SS protein K first SAM-like" evidence="12">
    <location>
        <begin position="117"/>
        <end position="201"/>
    </location>
</feature>
<comment type="similarity">
    <text evidence="2 10">Belongs to the GSP K family.</text>
</comment>
<keyword evidence="6 11" id="KW-0812">Transmembrane</keyword>
<dbReference type="GO" id="GO:0009306">
    <property type="term" value="P:protein secretion"/>
    <property type="evidence" value="ECO:0007669"/>
    <property type="project" value="InterPro"/>
</dbReference>
<evidence type="ECO:0000256" key="10">
    <source>
        <dbReference type="PIRNR" id="PIRNR002786"/>
    </source>
</evidence>
<keyword evidence="7" id="KW-0653">Protein transport</keyword>
<dbReference type="InterPro" id="IPR005628">
    <property type="entry name" value="GspK"/>
</dbReference>
<dbReference type="Gene3D" id="3.30.1300.30">
    <property type="entry name" value="GSPII I/J protein-like"/>
    <property type="match status" value="1"/>
</dbReference>
<dbReference type="NCBIfam" id="NF037980">
    <property type="entry name" value="T2SS_GspK"/>
    <property type="match status" value="1"/>
</dbReference>
<keyword evidence="9 10" id="KW-0472">Membrane</keyword>
<dbReference type="SUPFAM" id="SSF54523">
    <property type="entry name" value="Pili subunits"/>
    <property type="match status" value="1"/>
</dbReference>
<keyword evidence="8 11" id="KW-1133">Transmembrane helix</keyword>
<dbReference type="EMBL" id="CACVAV010000168">
    <property type="protein sequence ID" value="CAA6810582.1"/>
    <property type="molecule type" value="Genomic_DNA"/>
</dbReference>
<evidence type="ECO:0000256" key="11">
    <source>
        <dbReference type="SAM" id="Phobius"/>
    </source>
</evidence>
<gene>
    <name evidence="13" type="ORF">HELGO_WM36898</name>
</gene>
<dbReference type="AlphaFoldDB" id="A0A6S6SWY6"/>
<evidence type="ECO:0000256" key="9">
    <source>
        <dbReference type="ARBA" id="ARBA00023136"/>
    </source>
</evidence>
<evidence type="ECO:0000313" key="13">
    <source>
        <dbReference type="EMBL" id="CAA6810582.1"/>
    </source>
</evidence>
<keyword evidence="4 10" id="KW-1003">Cell membrane</keyword>
<dbReference type="InterPro" id="IPR045584">
    <property type="entry name" value="Pilin-like"/>
</dbReference>
<comment type="subcellular location">
    <subcellularLocation>
        <location evidence="1 10">Cell inner membrane</location>
    </subcellularLocation>
</comment>
<keyword evidence="5 10" id="KW-0997">Cell inner membrane</keyword>
<evidence type="ECO:0000256" key="3">
    <source>
        <dbReference type="ARBA" id="ARBA00022448"/>
    </source>
</evidence>
<evidence type="ECO:0000256" key="5">
    <source>
        <dbReference type="ARBA" id="ARBA00022519"/>
    </source>
</evidence>
<organism evidence="13">
    <name type="scientific">uncultured Thiotrichaceae bacterium</name>
    <dbReference type="NCBI Taxonomy" id="298394"/>
    <lineage>
        <taxon>Bacteria</taxon>
        <taxon>Pseudomonadati</taxon>
        <taxon>Pseudomonadota</taxon>
        <taxon>Gammaproteobacteria</taxon>
        <taxon>Thiotrichales</taxon>
        <taxon>Thiotrichaceae</taxon>
        <taxon>environmental samples</taxon>
    </lineage>
</organism>
<dbReference type="Gene3D" id="1.10.40.60">
    <property type="entry name" value="EpsJ-like"/>
    <property type="match status" value="2"/>
</dbReference>
<evidence type="ECO:0000256" key="1">
    <source>
        <dbReference type="ARBA" id="ARBA00004533"/>
    </source>
</evidence>
<sequence length="342" mass="38492">MRSVRAIGSQHKQQRGIAMITALMIVAIAVTITASIFVQQRYSIRLTNNFQDLEQAYQYAYAAEELSGVWLKRDAKENKHDSLFDFWASDDLPPFEIDDDNGNAIGEVRMTIEDMQGRFNINNIFDEKKKEPRPALVKAFQLLLQETEVPTSFSDSVMDWIDPDDEIYLNGAESTYYLALDPPYRTGNKLLVDSSELLAMKMEGVENKDDKAEKLQELFFHTAALPTPTAINVNTASSEVMLAAGMLPRQVEMLMNYRQSNPIPDKATLNTGISGLGLSADIQTLLGVESNYFRLYGQVRLGKSRLFLNSLLFRSPKGEVHVIMRQFSRVARPKPTTTAFSG</sequence>
<evidence type="ECO:0000256" key="8">
    <source>
        <dbReference type="ARBA" id="ARBA00022989"/>
    </source>
</evidence>
<evidence type="ECO:0000256" key="6">
    <source>
        <dbReference type="ARBA" id="ARBA00022692"/>
    </source>
</evidence>
<dbReference type="InterPro" id="IPR038072">
    <property type="entry name" value="GspK_central_sf"/>
</dbReference>
<proteinExistence type="inferred from homology"/>
<evidence type="ECO:0000256" key="4">
    <source>
        <dbReference type="ARBA" id="ARBA00022475"/>
    </source>
</evidence>
<dbReference type="Pfam" id="PF21687">
    <property type="entry name" value="T2SSK_1st"/>
    <property type="match status" value="1"/>
</dbReference>
<dbReference type="PIRSF" id="PIRSF002786">
    <property type="entry name" value="XcpX"/>
    <property type="match status" value="1"/>
</dbReference>
<dbReference type="PANTHER" id="PTHR38831">
    <property type="entry name" value="TYPE II SECRETION SYSTEM PROTEIN K"/>
    <property type="match status" value="1"/>
</dbReference>
<accession>A0A6S6SWY6</accession>
<feature type="transmembrane region" description="Helical" evidence="11">
    <location>
        <begin position="16"/>
        <end position="38"/>
    </location>
</feature>
<dbReference type="PANTHER" id="PTHR38831:SF1">
    <property type="entry name" value="TYPE II SECRETION SYSTEM PROTEIN K-RELATED"/>
    <property type="match status" value="1"/>
</dbReference>
<evidence type="ECO:0000256" key="7">
    <source>
        <dbReference type="ARBA" id="ARBA00022927"/>
    </source>
</evidence>
<dbReference type="InterPro" id="IPR049031">
    <property type="entry name" value="T2SSK_SAM-like_1st"/>
</dbReference>
<evidence type="ECO:0000256" key="2">
    <source>
        <dbReference type="ARBA" id="ARBA00007246"/>
    </source>
</evidence>
<dbReference type="GO" id="GO:0005886">
    <property type="term" value="C:plasma membrane"/>
    <property type="evidence" value="ECO:0007669"/>
    <property type="project" value="UniProtKB-SubCell"/>
</dbReference>
<dbReference type="SUPFAM" id="SSF158544">
    <property type="entry name" value="GspK insert domain-like"/>
    <property type="match status" value="1"/>
</dbReference>
<protein>
    <recommendedName>
        <fullName evidence="10">Type II secretion system protein K</fullName>
    </recommendedName>
</protein>
<evidence type="ECO:0000259" key="12">
    <source>
        <dbReference type="Pfam" id="PF21687"/>
    </source>
</evidence>
<keyword evidence="3 10" id="KW-0813">Transport</keyword>
<name>A0A6S6SWY6_9GAMM</name>
<reference evidence="13" key="1">
    <citation type="submission" date="2020-01" db="EMBL/GenBank/DDBJ databases">
        <authorList>
            <person name="Meier V. D."/>
            <person name="Meier V D."/>
        </authorList>
    </citation>
    <scope>NUCLEOTIDE SEQUENCE</scope>
    <source>
        <strain evidence="13">HLG_WM_MAG_08</strain>
    </source>
</reference>